<keyword evidence="3 7" id="KW-0418">Kinase</keyword>
<dbReference type="GO" id="GO:0004788">
    <property type="term" value="F:thiamine diphosphokinase activity"/>
    <property type="evidence" value="ECO:0007669"/>
    <property type="project" value="UniProtKB-UniRule"/>
</dbReference>
<name>A0A7V3RE40_9BACT</name>
<dbReference type="AlphaFoldDB" id="A0A7V3RE40"/>
<proteinExistence type="predicted"/>
<dbReference type="InterPro" id="IPR007371">
    <property type="entry name" value="TPK_catalytic"/>
</dbReference>
<keyword evidence="1 7" id="KW-0808">Transferase</keyword>
<dbReference type="InterPro" id="IPR006282">
    <property type="entry name" value="Thi_PPkinase"/>
</dbReference>
<sequence length="224" mass="25553">MRSVIFAGGDYDEDDFYRNVVRRFDLKIAADSGANFLERIGVIPDVLIGDMDSIEENTFDSCKTNGAEIIKLPVEKDEIDTELALSEAEKRGSDVTFVAGAFGNRLDQTFGVFRLMERFKGSVLFNERLYAFVINAPLILESNPGELWSIIPLKKDVREVSLHGFKYELERKIMEYLRPYGISNESTGYEVSIDPGDGTLLIFRYHSGLFKWVDELSIKLKRKR</sequence>
<evidence type="ECO:0000313" key="7">
    <source>
        <dbReference type="EMBL" id="HGE74951.1"/>
    </source>
</evidence>
<dbReference type="Pfam" id="PF04265">
    <property type="entry name" value="TPK_B1_binding"/>
    <property type="match status" value="1"/>
</dbReference>
<evidence type="ECO:0000256" key="5">
    <source>
        <dbReference type="NCBIfam" id="TIGR01378"/>
    </source>
</evidence>
<gene>
    <name evidence="7" type="ORF">ENX73_02370</name>
</gene>
<evidence type="ECO:0000256" key="1">
    <source>
        <dbReference type="ARBA" id="ARBA00022679"/>
    </source>
</evidence>
<keyword evidence="4" id="KW-0067">ATP-binding</keyword>
<reference evidence="7" key="1">
    <citation type="journal article" date="2020" name="mSystems">
        <title>Genome- and Community-Level Interaction Insights into Carbon Utilization and Element Cycling Functions of Hydrothermarchaeota in Hydrothermal Sediment.</title>
        <authorList>
            <person name="Zhou Z."/>
            <person name="Liu Y."/>
            <person name="Xu W."/>
            <person name="Pan J."/>
            <person name="Luo Z.H."/>
            <person name="Li M."/>
        </authorList>
    </citation>
    <scope>NUCLEOTIDE SEQUENCE [LARGE SCALE GENOMIC DNA]</scope>
    <source>
        <strain evidence="7">SpSt-966</strain>
    </source>
</reference>
<comment type="caution">
    <text evidence="7">The sequence shown here is derived from an EMBL/GenBank/DDBJ whole genome shotgun (WGS) entry which is preliminary data.</text>
</comment>
<dbReference type="EMBL" id="DTPE01000100">
    <property type="protein sequence ID" value="HGE74951.1"/>
    <property type="molecule type" value="Genomic_DNA"/>
</dbReference>
<dbReference type="SUPFAM" id="SSF63999">
    <property type="entry name" value="Thiamin pyrophosphokinase, catalytic domain"/>
    <property type="match status" value="1"/>
</dbReference>
<protein>
    <recommendedName>
        <fullName evidence="5">Thiamine diphosphokinase</fullName>
        <ecNumber evidence="5">2.7.6.2</ecNumber>
    </recommendedName>
</protein>
<dbReference type="EC" id="2.7.6.2" evidence="5"/>
<dbReference type="InterPro" id="IPR036371">
    <property type="entry name" value="TPK_B1-bd_sf"/>
</dbReference>
<feature type="domain" description="Thiamin pyrophosphokinase thiamin-binding" evidence="6">
    <location>
        <begin position="135"/>
        <end position="201"/>
    </location>
</feature>
<organism evidence="7">
    <name type="scientific">Mesoaciditoga lauensis</name>
    <dbReference type="NCBI Taxonomy" id="1495039"/>
    <lineage>
        <taxon>Bacteria</taxon>
        <taxon>Thermotogati</taxon>
        <taxon>Thermotogota</taxon>
        <taxon>Thermotogae</taxon>
        <taxon>Mesoaciditogales</taxon>
        <taxon>Mesoaciditogaceae</taxon>
        <taxon>Mesoaciditoga</taxon>
    </lineage>
</organism>
<dbReference type="SUPFAM" id="SSF63862">
    <property type="entry name" value="Thiamin pyrophosphokinase, substrate-binding domain"/>
    <property type="match status" value="1"/>
</dbReference>
<dbReference type="CDD" id="cd07995">
    <property type="entry name" value="TPK"/>
    <property type="match status" value="1"/>
</dbReference>
<dbReference type="InterPro" id="IPR007373">
    <property type="entry name" value="Thiamin_PyroPKinase_B1-bd"/>
</dbReference>
<dbReference type="GO" id="GO:0016301">
    <property type="term" value="F:kinase activity"/>
    <property type="evidence" value="ECO:0007669"/>
    <property type="project" value="UniProtKB-KW"/>
</dbReference>
<dbReference type="NCBIfam" id="TIGR01378">
    <property type="entry name" value="thi_PPkinase"/>
    <property type="match status" value="1"/>
</dbReference>
<dbReference type="Pfam" id="PF04263">
    <property type="entry name" value="TPK_catalytic"/>
    <property type="match status" value="1"/>
</dbReference>
<dbReference type="GO" id="GO:0030975">
    <property type="term" value="F:thiamine binding"/>
    <property type="evidence" value="ECO:0007669"/>
    <property type="project" value="InterPro"/>
</dbReference>
<dbReference type="InterPro" id="IPR053149">
    <property type="entry name" value="TPK"/>
</dbReference>
<accession>A0A7V3RE40</accession>
<dbReference type="SMART" id="SM00983">
    <property type="entry name" value="TPK_B1_binding"/>
    <property type="match status" value="1"/>
</dbReference>
<dbReference type="Gene3D" id="3.40.50.10240">
    <property type="entry name" value="Thiamin pyrophosphokinase, catalytic domain"/>
    <property type="match status" value="1"/>
</dbReference>
<evidence type="ECO:0000256" key="3">
    <source>
        <dbReference type="ARBA" id="ARBA00022777"/>
    </source>
</evidence>
<dbReference type="InterPro" id="IPR036759">
    <property type="entry name" value="TPK_catalytic_sf"/>
</dbReference>
<keyword evidence="2" id="KW-0547">Nucleotide-binding</keyword>
<dbReference type="GO" id="GO:0006772">
    <property type="term" value="P:thiamine metabolic process"/>
    <property type="evidence" value="ECO:0007669"/>
    <property type="project" value="UniProtKB-UniRule"/>
</dbReference>
<dbReference type="PANTHER" id="PTHR41299">
    <property type="entry name" value="THIAMINE PYROPHOSPHOKINASE"/>
    <property type="match status" value="1"/>
</dbReference>
<evidence type="ECO:0000259" key="6">
    <source>
        <dbReference type="SMART" id="SM00983"/>
    </source>
</evidence>
<evidence type="ECO:0000256" key="2">
    <source>
        <dbReference type="ARBA" id="ARBA00022741"/>
    </source>
</evidence>
<dbReference type="PANTHER" id="PTHR41299:SF1">
    <property type="entry name" value="THIAMINE PYROPHOSPHOKINASE"/>
    <property type="match status" value="1"/>
</dbReference>
<dbReference type="GO" id="GO:0005524">
    <property type="term" value="F:ATP binding"/>
    <property type="evidence" value="ECO:0007669"/>
    <property type="project" value="UniProtKB-KW"/>
</dbReference>
<evidence type="ECO:0000256" key="4">
    <source>
        <dbReference type="ARBA" id="ARBA00022840"/>
    </source>
</evidence>
<dbReference type="GO" id="GO:0009229">
    <property type="term" value="P:thiamine diphosphate biosynthetic process"/>
    <property type="evidence" value="ECO:0007669"/>
    <property type="project" value="InterPro"/>
</dbReference>